<accession>A0A0R2LMQ4</accession>
<name>A0A0R2LMQ4_9LACO</name>
<gene>
    <name evidence="1" type="ORF">IV57_GL001420</name>
</gene>
<dbReference type="AlphaFoldDB" id="A0A0R2LMQ4"/>
<comment type="caution">
    <text evidence="1">The sequence shown here is derived from an EMBL/GenBank/DDBJ whole genome shotgun (WGS) entry which is preliminary data.</text>
</comment>
<dbReference type="Proteomes" id="UP000051006">
    <property type="component" value="Unassembled WGS sequence"/>
</dbReference>
<dbReference type="OrthoDB" id="9973120at2"/>
<sequence length="55" mass="6226">MAGGIEKMILTEAGYKKIIERITNPVSNSRKEQLKKSAKRIDEKAPFIDTGNMFK</sequence>
<organism evidence="1 2">
    <name type="scientific">Companilactobacillus kimchiensis</name>
    <dbReference type="NCBI Taxonomy" id="993692"/>
    <lineage>
        <taxon>Bacteria</taxon>
        <taxon>Bacillati</taxon>
        <taxon>Bacillota</taxon>
        <taxon>Bacilli</taxon>
        <taxon>Lactobacillales</taxon>
        <taxon>Lactobacillaceae</taxon>
        <taxon>Companilactobacillus</taxon>
    </lineage>
</organism>
<dbReference type="RefSeq" id="WP_157051888.1">
    <property type="nucleotide sequence ID" value="NZ_JQCF01000003.1"/>
</dbReference>
<dbReference type="PATRIC" id="fig|993692.3.peg.1440"/>
<evidence type="ECO:0000313" key="1">
    <source>
        <dbReference type="EMBL" id="KRO00317.1"/>
    </source>
</evidence>
<proteinExistence type="predicted"/>
<keyword evidence="2" id="KW-1185">Reference proteome</keyword>
<dbReference type="EMBL" id="JQCF01000003">
    <property type="protein sequence ID" value="KRO00317.1"/>
    <property type="molecule type" value="Genomic_DNA"/>
</dbReference>
<reference evidence="1 2" key="1">
    <citation type="journal article" date="2015" name="Genome Announc.">
        <title>Expanding the biotechnology potential of lactobacilli through comparative genomics of 213 strains and associated genera.</title>
        <authorList>
            <person name="Sun Z."/>
            <person name="Harris H.M."/>
            <person name="McCann A."/>
            <person name="Guo C."/>
            <person name="Argimon S."/>
            <person name="Zhang W."/>
            <person name="Yang X."/>
            <person name="Jeffery I.B."/>
            <person name="Cooney J.C."/>
            <person name="Kagawa T.F."/>
            <person name="Liu W."/>
            <person name="Song Y."/>
            <person name="Salvetti E."/>
            <person name="Wrobel A."/>
            <person name="Rasinkangas P."/>
            <person name="Parkhill J."/>
            <person name="Rea M.C."/>
            <person name="O'Sullivan O."/>
            <person name="Ritari J."/>
            <person name="Douillard F.P."/>
            <person name="Paul Ross R."/>
            <person name="Yang R."/>
            <person name="Briner A.E."/>
            <person name="Felis G.E."/>
            <person name="de Vos W.M."/>
            <person name="Barrangou R."/>
            <person name="Klaenhammer T.R."/>
            <person name="Caufield P.W."/>
            <person name="Cui Y."/>
            <person name="Zhang H."/>
            <person name="O'Toole P.W."/>
        </authorList>
    </citation>
    <scope>NUCLEOTIDE SEQUENCE [LARGE SCALE GENOMIC DNA]</scope>
    <source>
        <strain evidence="1 2">DSM 24716</strain>
    </source>
</reference>
<protein>
    <submittedName>
        <fullName evidence="1">Uncharacterized protein</fullName>
    </submittedName>
</protein>
<evidence type="ECO:0000313" key="2">
    <source>
        <dbReference type="Proteomes" id="UP000051006"/>
    </source>
</evidence>